<gene>
    <name evidence="3" type="ORF">CLCY_2c03300</name>
</gene>
<feature type="domain" description="HTH cro/C1-type" evidence="2">
    <location>
        <begin position="7"/>
        <end position="62"/>
    </location>
</feature>
<dbReference type="SUPFAM" id="SSF47413">
    <property type="entry name" value="lambda repressor-like DNA-binding domains"/>
    <property type="match status" value="1"/>
</dbReference>
<dbReference type="Gene3D" id="1.10.260.40">
    <property type="entry name" value="lambda repressor-like DNA-binding domains"/>
    <property type="match status" value="1"/>
</dbReference>
<comment type="caution">
    <text evidence="3">The sequence shown here is derived from an EMBL/GenBank/DDBJ whole genome shotgun (WGS) entry which is preliminary data.</text>
</comment>
<dbReference type="Proteomes" id="UP000036756">
    <property type="component" value="Unassembled WGS sequence"/>
</dbReference>
<dbReference type="Pfam" id="PF01381">
    <property type="entry name" value="HTH_3"/>
    <property type="match status" value="1"/>
</dbReference>
<dbReference type="CDD" id="cd00093">
    <property type="entry name" value="HTH_XRE"/>
    <property type="match status" value="1"/>
</dbReference>
<dbReference type="GO" id="GO:0003677">
    <property type="term" value="F:DNA binding"/>
    <property type="evidence" value="ECO:0007669"/>
    <property type="project" value="UniProtKB-KW"/>
</dbReference>
<keyword evidence="4" id="KW-1185">Reference proteome</keyword>
<name>A0A0J8DBA8_CLOCY</name>
<accession>A0A0J8DBA8</accession>
<dbReference type="GO" id="GO:0005829">
    <property type="term" value="C:cytosol"/>
    <property type="evidence" value="ECO:0007669"/>
    <property type="project" value="TreeGrafter"/>
</dbReference>
<reference evidence="3 4" key="1">
    <citation type="submission" date="2015-06" db="EMBL/GenBank/DDBJ databases">
        <title>Draft genome sequence of the purine-degrading Clostridium cylindrosporum HC-1 (DSM 605).</title>
        <authorList>
            <person name="Poehlein A."/>
            <person name="Schiel-Bengelsdorf B."/>
            <person name="Bengelsdorf F."/>
            <person name="Daniel R."/>
            <person name="Duerre P."/>
        </authorList>
    </citation>
    <scope>NUCLEOTIDE SEQUENCE [LARGE SCALE GENOMIC DNA]</scope>
    <source>
        <strain evidence="3 4">DSM 605</strain>
    </source>
</reference>
<dbReference type="SMART" id="SM00530">
    <property type="entry name" value="HTH_XRE"/>
    <property type="match status" value="1"/>
</dbReference>
<evidence type="ECO:0000256" key="1">
    <source>
        <dbReference type="ARBA" id="ARBA00023125"/>
    </source>
</evidence>
<dbReference type="RefSeq" id="WP_053083305.1">
    <property type="nucleotide sequence ID" value="NZ_LFVU01000027.1"/>
</dbReference>
<proteinExistence type="predicted"/>
<keyword evidence="1" id="KW-0238">DNA-binding</keyword>
<dbReference type="STRING" id="1121307.CLCY_2c03300"/>
<dbReference type="OrthoDB" id="1649314at2"/>
<dbReference type="InterPro" id="IPR010982">
    <property type="entry name" value="Lambda_DNA-bd_dom_sf"/>
</dbReference>
<dbReference type="PANTHER" id="PTHR46797:SF1">
    <property type="entry name" value="METHYLPHOSPHONATE SYNTHASE"/>
    <property type="match status" value="1"/>
</dbReference>
<dbReference type="InterPro" id="IPR050807">
    <property type="entry name" value="TransReg_Diox_bact_type"/>
</dbReference>
<dbReference type="PROSITE" id="PS50943">
    <property type="entry name" value="HTH_CROC1"/>
    <property type="match status" value="1"/>
</dbReference>
<evidence type="ECO:0000313" key="3">
    <source>
        <dbReference type="EMBL" id="KMT21568.1"/>
    </source>
</evidence>
<dbReference type="GO" id="GO:0003700">
    <property type="term" value="F:DNA-binding transcription factor activity"/>
    <property type="evidence" value="ECO:0007669"/>
    <property type="project" value="TreeGrafter"/>
</dbReference>
<dbReference type="PATRIC" id="fig|1121307.3.peg.1186"/>
<organism evidence="3 4">
    <name type="scientific">Clostridium cylindrosporum DSM 605</name>
    <dbReference type="NCBI Taxonomy" id="1121307"/>
    <lineage>
        <taxon>Bacteria</taxon>
        <taxon>Bacillati</taxon>
        <taxon>Bacillota</taxon>
        <taxon>Clostridia</taxon>
        <taxon>Eubacteriales</taxon>
        <taxon>Clostridiaceae</taxon>
        <taxon>Clostridium</taxon>
    </lineage>
</organism>
<evidence type="ECO:0000259" key="2">
    <source>
        <dbReference type="PROSITE" id="PS50943"/>
    </source>
</evidence>
<protein>
    <submittedName>
        <fullName evidence="3">Putative transcriptional regulator</fullName>
    </submittedName>
</protein>
<dbReference type="PANTHER" id="PTHR46797">
    <property type="entry name" value="HTH-TYPE TRANSCRIPTIONAL REGULATOR"/>
    <property type="match status" value="1"/>
</dbReference>
<sequence length="141" mass="15924">MNIGEKLKHAREEKKLTLKSLADISGVGQSTISDIENGLSKNPRRDTLNKLANALDVSISDLFSDTTSNKNEDTSSKKAYLNIDIVPEEFTDANLARQYVNKHQIFGSHGFDPDKLDDSEILEFANELLKQMEMVSFKYRK</sequence>
<dbReference type="InterPro" id="IPR001387">
    <property type="entry name" value="Cro/C1-type_HTH"/>
</dbReference>
<dbReference type="EMBL" id="LFVU01000027">
    <property type="protein sequence ID" value="KMT21568.1"/>
    <property type="molecule type" value="Genomic_DNA"/>
</dbReference>
<dbReference type="AlphaFoldDB" id="A0A0J8DBA8"/>
<evidence type="ECO:0000313" key="4">
    <source>
        <dbReference type="Proteomes" id="UP000036756"/>
    </source>
</evidence>